<comment type="subcellular location">
    <subcellularLocation>
        <location evidence="1">Cell membrane</location>
        <topology evidence="1">Multi-pass membrane protein</topology>
    </subcellularLocation>
</comment>
<evidence type="ECO:0000256" key="1">
    <source>
        <dbReference type="ARBA" id="ARBA00004651"/>
    </source>
</evidence>
<evidence type="ECO:0000313" key="7">
    <source>
        <dbReference type="Ensembl" id="ENSNGAP00000025345.1"/>
    </source>
</evidence>
<keyword evidence="5" id="KW-0297">G-protein coupled receptor</keyword>
<dbReference type="Gene3D" id="1.20.1070.10">
    <property type="entry name" value="Rhodopsin 7-helix transmembrane proteins"/>
    <property type="match status" value="1"/>
</dbReference>
<evidence type="ECO:0000256" key="2">
    <source>
        <dbReference type="ARBA" id="ARBA00022475"/>
    </source>
</evidence>
<keyword evidence="4" id="KW-0552">Olfaction</keyword>
<organism evidence="7 8">
    <name type="scientific">Nannospalax galili</name>
    <name type="common">Northern Israeli blind subterranean mole rat</name>
    <name type="synonym">Spalax galili</name>
    <dbReference type="NCBI Taxonomy" id="1026970"/>
    <lineage>
        <taxon>Eukaryota</taxon>
        <taxon>Metazoa</taxon>
        <taxon>Chordata</taxon>
        <taxon>Craniata</taxon>
        <taxon>Vertebrata</taxon>
        <taxon>Euteleostomi</taxon>
        <taxon>Mammalia</taxon>
        <taxon>Eutheria</taxon>
        <taxon>Euarchontoglires</taxon>
        <taxon>Glires</taxon>
        <taxon>Rodentia</taxon>
        <taxon>Myomorpha</taxon>
        <taxon>Muroidea</taxon>
        <taxon>Spalacidae</taxon>
        <taxon>Spalacinae</taxon>
        <taxon>Nannospalax</taxon>
    </lineage>
</organism>
<proteinExistence type="predicted"/>
<reference evidence="7" key="1">
    <citation type="submission" date="2025-08" db="UniProtKB">
        <authorList>
            <consortium name="Ensembl"/>
        </authorList>
    </citation>
    <scope>IDENTIFICATION</scope>
</reference>
<dbReference type="Proteomes" id="UP000694381">
    <property type="component" value="Unassembled WGS sequence"/>
</dbReference>
<keyword evidence="5" id="KW-0807">Transducer</keyword>
<dbReference type="GeneTree" id="ENSGT01150000286948"/>
<dbReference type="SUPFAM" id="SSF81321">
    <property type="entry name" value="Family A G protein-coupled receptor-like"/>
    <property type="match status" value="1"/>
</dbReference>
<keyword evidence="6" id="KW-0675">Receptor</keyword>
<keyword evidence="2" id="KW-0472">Membrane</keyword>
<dbReference type="PANTHER" id="PTHR24242">
    <property type="entry name" value="G-PROTEIN COUPLED RECEPTOR"/>
    <property type="match status" value="1"/>
</dbReference>
<dbReference type="InterPro" id="IPR050939">
    <property type="entry name" value="Olfactory_GPCR1"/>
</dbReference>
<keyword evidence="8" id="KW-1185">Reference proteome</keyword>
<dbReference type="GO" id="GO:0004930">
    <property type="term" value="F:G protein-coupled receptor activity"/>
    <property type="evidence" value="ECO:0007669"/>
    <property type="project" value="UniProtKB-KW"/>
</dbReference>
<evidence type="ECO:0000256" key="4">
    <source>
        <dbReference type="ARBA" id="ARBA00022725"/>
    </source>
</evidence>
<keyword evidence="3" id="KW-0716">Sensory transduction</keyword>
<evidence type="ECO:0000313" key="8">
    <source>
        <dbReference type="Proteomes" id="UP000694381"/>
    </source>
</evidence>
<evidence type="ECO:0000256" key="6">
    <source>
        <dbReference type="ARBA" id="ARBA00023170"/>
    </source>
</evidence>
<accession>A0A8C6S070</accession>
<dbReference type="GO" id="GO:0005886">
    <property type="term" value="C:plasma membrane"/>
    <property type="evidence" value="ECO:0007669"/>
    <property type="project" value="UniProtKB-SubCell"/>
</dbReference>
<name>A0A8C6S070_NANGA</name>
<dbReference type="Ensembl" id="ENSNGAT00000031065.1">
    <property type="protein sequence ID" value="ENSNGAP00000025345.1"/>
    <property type="gene ID" value="ENSNGAG00000023329.1"/>
</dbReference>
<sequence length="71" mass="8230">MRGENVTKVNMFILLGFPTVPGLQYVLFLLFLLIYLFVLVENMAIILTVWNSASLHRPMYYFLGIMSTLEI</sequence>
<keyword evidence="2" id="KW-1003">Cell membrane</keyword>
<dbReference type="GO" id="GO:0007608">
    <property type="term" value="P:sensory perception of smell"/>
    <property type="evidence" value="ECO:0007669"/>
    <property type="project" value="UniProtKB-KW"/>
</dbReference>
<dbReference type="AlphaFoldDB" id="A0A8C6S070"/>
<protein>
    <submittedName>
        <fullName evidence="7">Uncharacterized protein</fullName>
    </submittedName>
</protein>
<dbReference type="OMA" id="GHICMAV"/>
<evidence type="ECO:0000256" key="3">
    <source>
        <dbReference type="ARBA" id="ARBA00022606"/>
    </source>
</evidence>
<evidence type="ECO:0000256" key="5">
    <source>
        <dbReference type="ARBA" id="ARBA00023040"/>
    </source>
</evidence>
<reference evidence="7" key="2">
    <citation type="submission" date="2025-09" db="UniProtKB">
        <authorList>
            <consortium name="Ensembl"/>
        </authorList>
    </citation>
    <scope>IDENTIFICATION</scope>
</reference>
<dbReference type="PANTHER" id="PTHR24242:SF356">
    <property type="entry name" value="OLFACTORY RECEPTOR"/>
    <property type="match status" value="1"/>
</dbReference>